<feature type="region of interest" description="Disordered" evidence="1">
    <location>
        <begin position="206"/>
        <end position="245"/>
    </location>
</feature>
<dbReference type="EMBL" id="KL198061">
    <property type="protein sequence ID" value="KDQ11160.1"/>
    <property type="molecule type" value="Genomic_DNA"/>
</dbReference>
<proteinExistence type="predicted"/>
<reference evidence="4" key="1">
    <citation type="journal article" date="2014" name="Proc. Natl. Acad. Sci. U.S.A.">
        <title>Extensive sampling of basidiomycete genomes demonstrates inadequacy of the white-rot/brown-rot paradigm for wood decay fungi.</title>
        <authorList>
            <person name="Riley R."/>
            <person name="Salamov A.A."/>
            <person name="Brown D.W."/>
            <person name="Nagy L.G."/>
            <person name="Floudas D."/>
            <person name="Held B.W."/>
            <person name="Levasseur A."/>
            <person name="Lombard V."/>
            <person name="Morin E."/>
            <person name="Otillar R."/>
            <person name="Lindquist E.A."/>
            <person name="Sun H."/>
            <person name="LaButti K.M."/>
            <person name="Schmutz J."/>
            <person name="Jabbour D."/>
            <person name="Luo H."/>
            <person name="Baker S.E."/>
            <person name="Pisabarro A.G."/>
            <person name="Walton J.D."/>
            <person name="Blanchette R.A."/>
            <person name="Henrissat B."/>
            <person name="Martin F."/>
            <person name="Cullen D."/>
            <person name="Hibbett D.S."/>
            <person name="Grigoriev I.V."/>
        </authorList>
    </citation>
    <scope>NUCLEOTIDE SEQUENCE [LARGE SCALE GENOMIC DNA]</scope>
    <source>
        <strain evidence="4">FD-172 SS1</strain>
    </source>
</reference>
<dbReference type="OrthoDB" id="21678at2759"/>
<dbReference type="PROSITE" id="PS51505">
    <property type="entry name" value="SCA7"/>
    <property type="match status" value="1"/>
</dbReference>
<evidence type="ECO:0000313" key="4">
    <source>
        <dbReference type="Proteomes" id="UP000027195"/>
    </source>
</evidence>
<dbReference type="AlphaFoldDB" id="A0A067M8Y0"/>
<feature type="region of interest" description="Disordered" evidence="1">
    <location>
        <begin position="92"/>
        <end position="144"/>
    </location>
</feature>
<name>A0A067M8Y0_BOTB1</name>
<dbReference type="HOGENOM" id="CLU_042084_0_0_1"/>
<dbReference type="GO" id="GO:0031048">
    <property type="term" value="P:regulatory ncRNA-mediated heterochromatin formation"/>
    <property type="evidence" value="ECO:0007669"/>
    <property type="project" value="TreeGrafter"/>
</dbReference>
<feature type="compositionally biased region" description="Basic residues" evidence="1">
    <location>
        <begin position="236"/>
        <end position="245"/>
    </location>
</feature>
<accession>A0A067M8Y0</accession>
<dbReference type="GO" id="GO:1904802">
    <property type="term" value="P:RITS complex assembly"/>
    <property type="evidence" value="ECO:0007669"/>
    <property type="project" value="TreeGrafter"/>
</dbReference>
<organism evidence="3 4">
    <name type="scientific">Botryobasidium botryosum (strain FD-172 SS1)</name>
    <dbReference type="NCBI Taxonomy" id="930990"/>
    <lineage>
        <taxon>Eukaryota</taxon>
        <taxon>Fungi</taxon>
        <taxon>Dikarya</taxon>
        <taxon>Basidiomycota</taxon>
        <taxon>Agaricomycotina</taxon>
        <taxon>Agaricomycetes</taxon>
        <taxon>Cantharellales</taxon>
        <taxon>Botryobasidiaceae</taxon>
        <taxon>Botryobasidium</taxon>
    </lineage>
</organism>
<feature type="compositionally biased region" description="Basic and acidic residues" evidence="1">
    <location>
        <begin position="206"/>
        <end position="227"/>
    </location>
</feature>
<dbReference type="GO" id="GO:0000124">
    <property type="term" value="C:SAGA complex"/>
    <property type="evidence" value="ECO:0007669"/>
    <property type="project" value="InterPro"/>
</dbReference>
<evidence type="ECO:0000256" key="1">
    <source>
        <dbReference type="SAM" id="MobiDB-lite"/>
    </source>
</evidence>
<dbReference type="PANTHER" id="PTHR47805:SF1">
    <property type="entry name" value="SAGA-ASSOCIATED FACTOR 73"/>
    <property type="match status" value="1"/>
</dbReference>
<evidence type="ECO:0000259" key="2">
    <source>
        <dbReference type="PROSITE" id="PS51505"/>
    </source>
</evidence>
<keyword evidence="4" id="KW-1185">Reference proteome</keyword>
<dbReference type="GO" id="GO:0006357">
    <property type="term" value="P:regulation of transcription by RNA polymerase II"/>
    <property type="evidence" value="ECO:0007669"/>
    <property type="project" value="TreeGrafter"/>
</dbReference>
<feature type="domain" description="SCA7" evidence="2">
    <location>
        <begin position="138"/>
        <end position="204"/>
    </location>
</feature>
<evidence type="ECO:0000313" key="3">
    <source>
        <dbReference type="EMBL" id="KDQ11160.1"/>
    </source>
</evidence>
<dbReference type="PANTHER" id="PTHR47805">
    <property type="entry name" value="SAGA-ASSOCIATED FACTOR 73"/>
    <property type="match status" value="1"/>
</dbReference>
<gene>
    <name evidence="3" type="ORF">BOTBODRAFT_35701</name>
</gene>
<dbReference type="FunCoup" id="A0A067M8Y0">
    <property type="interactions" value="41"/>
</dbReference>
<protein>
    <recommendedName>
        <fullName evidence="2">SCA7 domain-containing protein</fullName>
    </recommendedName>
</protein>
<dbReference type="Proteomes" id="UP000027195">
    <property type="component" value="Unassembled WGS sequence"/>
</dbReference>
<dbReference type="STRING" id="930990.A0A067M8Y0"/>
<dbReference type="InterPro" id="IPR013243">
    <property type="entry name" value="SCA7_dom"/>
</dbReference>
<dbReference type="Pfam" id="PF08313">
    <property type="entry name" value="SCA7"/>
    <property type="match status" value="1"/>
</dbReference>
<dbReference type="Gene3D" id="6.10.140.1270">
    <property type="match status" value="1"/>
</dbReference>
<dbReference type="InterPro" id="IPR037804">
    <property type="entry name" value="SGF73"/>
</dbReference>
<sequence>MAIKLRLKSQSPTPAFSWDDVERQLESLHNTPDRDSLPSPPTSWLPAHDMKVFGARPLAQEVGIVRCNECSKPILASAMAEHSSNCEKARQNVVGKGGKAMAATGKKRKADEEGEEEAGGEPEPQKKKSKKAAAKPAKGRVKGPLNYDTQCGVINEKGQPCSRSISCKVHSMVLKRSVPNRSKPYDELLLDWKRVHIPGFVEPVKRETKAEKKEKRDREREEKKKAQEAAGLLPKGSKKSAGAKKPTKAAVAAAAAAAAATKEEEEQEAELDSDVELDFLIKSVRGGRTSVPLARPDNMTNFFVARNEKLRCCNDIVFTALKGSGFSAGGNAYGENAMIR</sequence>
<feature type="compositionally biased region" description="Basic residues" evidence="1">
    <location>
        <begin position="127"/>
        <end position="141"/>
    </location>
</feature>
<dbReference type="InParanoid" id="A0A067M8Y0"/>